<keyword evidence="2" id="KW-1185">Reference proteome</keyword>
<accession>A0ACC1SMY8</accession>
<dbReference type="EMBL" id="JANHOG010001142">
    <property type="protein sequence ID" value="KAJ3543006.1"/>
    <property type="molecule type" value="Genomic_DNA"/>
</dbReference>
<protein>
    <submittedName>
        <fullName evidence="1">Uncharacterized protein</fullName>
    </submittedName>
</protein>
<evidence type="ECO:0000313" key="2">
    <source>
        <dbReference type="Proteomes" id="UP001148662"/>
    </source>
</evidence>
<organism evidence="1 2">
    <name type="scientific">Phlebia brevispora</name>
    <dbReference type="NCBI Taxonomy" id="194682"/>
    <lineage>
        <taxon>Eukaryota</taxon>
        <taxon>Fungi</taxon>
        <taxon>Dikarya</taxon>
        <taxon>Basidiomycota</taxon>
        <taxon>Agaricomycotina</taxon>
        <taxon>Agaricomycetes</taxon>
        <taxon>Polyporales</taxon>
        <taxon>Meruliaceae</taxon>
        <taxon>Phlebia</taxon>
    </lineage>
</organism>
<comment type="caution">
    <text evidence="1">The sequence shown here is derived from an EMBL/GenBank/DDBJ whole genome shotgun (WGS) entry which is preliminary data.</text>
</comment>
<gene>
    <name evidence="1" type="ORF">NM688_g5913</name>
</gene>
<evidence type="ECO:0000313" key="1">
    <source>
        <dbReference type="EMBL" id="KAJ3543006.1"/>
    </source>
</evidence>
<sequence length="151" mass="16070">MEREPLRVFITIATVISDPPNGLVSPSPVAGSASQYPVCDLEPSSMHTAGASTSSNLSSTIETSPDAQDMISWVEHEPPPPPPPSPTVGAAIMTPVKTQMLFTTQTSTVPITTIEPNFSKDQWMNTITESPSPVASSAFLVNIPERHDEAL</sequence>
<name>A0ACC1SMY8_9APHY</name>
<reference evidence="1" key="1">
    <citation type="submission" date="2022-07" db="EMBL/GenBank/DDBJ databases">
        <title>Genome Sequence of Phlebia brevispora.</title>
        <authorList>
            <person name="Buettner E."/>
        </authorList>
    </citation>
    <scope>NUCLEOTIDE SEQUENCE</scope>
    <source>
        <strain evidence="1">MPL23</strain>
    </source>
</reference>
<dbReference type="Proteomes" id="UP001148662">
    <property type="component" value="Unassembled WGS sequence"/>
</dbReference>
<proteinExistence type="predicted"/>